<name>A0AA90HD33_9ACTN</name>
<dbReference type="AlphaFoldDB" id="A0AA90HD33"/>
<dbReference type="NCBIfam" id="NF010372">
    <property type="entry name" value="PRK13798.1"/>
    <property type="match status" value="1"/>
</dbReference>
<evidence type="ECO:0000256" key="1">
    <source>
        <dbReference type="ARBA" id="ARBA00022631"/>
    </source>
</evidence>
<comment type="caution">
    <text evidence="3">The sequence shown here is derived from an EMBL/GenBank/DDBJ whole genome shotgun (WGS) entry which is preliminary data.</text>
</comment>
<organism evidence="3">
    <name type="scientific">Streptantibioticus silvisoli</name>
    <dbReference type="NCBI Taxonomy" id="2705255"/>
    <lineage>
        <taxon>Bacteria</taxon>
        <taxon>Bacillati</taxon>
        <taxon>Actinomycetota</taxon>
        <taxon>Actinomycetes</taxon>
        <taxon>Kitasatosporales</taxon>
        <taxon>Streptomycetaceae</taxon>
        <taxon>Streptantibioticus</taxon>
    </lineage>
</organism>
<feature type="domain" description="Oxo-4-hydroxy-4-carboxy-5-ureidoimidazoline decarboxylase" evidence="2">
    <location>
        <begin position="81"/>
        <end position="150"/>
    </location>
</feature>
<dbReference type="Gene3D" id="1.10.3330.10">
    <property type="entry name" value="Oxo-4-hydroxy-4-carboxy-5-ureidoimidazoline decarboxylase"/>
    <property type="match status" value="2"/>
</dbReference>
<dbReference type="Pfam" id="PF09349">
    <property type="entry name" value="OHCU_decarbox"/>
    <property type="match status" value="2"/>
</dbReference>
<feature type="domain" description="Oxo-4-hydroxy-4-carboxy-5-ureidoimidazoline decarboxylase" evidence="2">
    <location>
        <begin position="11"/>
        <end position="69"/>
    </location>
</feature>
<dbReference type="InterPro" id="IPR036778">
    <property type="entry name" value="OHCU_decarboxylase_sf"/>
</dbReference>
<keyword evidence="3" id="KW-0456">Lyase</keyword>
<dbReference type="EC" id="4.1.1.97" evidence="3"/>
<gene>
    <name evidence="3" type="ORF">POF50_034745</name>
</gene>
<dbReference type="InterPro" id="IPR018020">
    <property type="entry name" value="OHCU_decarboxylase"/>
</dbReference>
<dbReference type="EMBL" id="JABXJJ020000078">
    <property type="protein sequence ID" value="MDI5974449.1"/>
    <property type="molecule type" value="Genomic_DNA"/>
</dbReference>
<evidence type="ECO:0000259" key="2">
    <source>
        <dbReference type="Pfam" id="PF09349"/>
    </source>
</evidence>
<reference evidence="3" key="1">
    <citation type="submission" date="2023-05" db="EMBL/GenBank/DDBJ databases">
        <title>Streptantibioticus silvisoli sp. nov., acidotolerant actinomycetes 1 from pine litter.</title>
        <authorList>
            <person name="Swiecimska M."/>
            <person name="Golinska P."/>
            <person name="Sangal V."/>
            <person name="Wachnowicz B."/>
            <person name="Goodfellow M."/>
        </authorList>
    </citation>
    <scope>NUCLEOTIDE SEQUENCE</scope>
    <source>
        <strain evidence="3">SL13</strain>
    </source>
</reference>
<dbReference type="GO" id="GO:0051997">
    <property type="term" value="F:2-oxo-4-hydroxy-4-carboxy-5-ureidoimidazoline decarboxylase activity"/>
    <property type="evidence" value="ECO:0007669"/>
    <property type="project" value="UniProtKB-EC"/>
</dbReference>
<proteinExistence type="predicted"/>
<sequence>MSGASGLVRLNSLSPVDAEAEFLECCGSHRWARLMTSHRPYPDPGALLAAAYEAAYDLDPSDLAEALAAESAEPLPPGGGQAAQTALSAAHAEYERRFGHAFVISVAGVVRDEQVDHILAGIHARLGNREEAERTIAEDELRAVALARLATRLVTPPPSAATPPAANPAS</sequence>
<dbReference type="GO" id="GO:0006144">
    <property type="term" value="P:purine nucleobase metabolic process"/>
    <property type="evidence" value="ECO:0007669"/>
    <property type="project" value="UniProtKB-KW"/>
</dbReference>
<keyword evidence="1" id="KW-0659">Purine metabolism</keyword>
<evidence type="ECO:0000313" key="3">
    <source>
        <dbReference type="EMBL" id="MDI5974449.1"/>
    </source>
</evidence>
<accession>A0AA90HD33</accession>
<dbReference type="SUPFAM" id="SSF158694">
    <property type="entry name" value="UraD-Like"/>
    <property type="match status" value="1"/>
</dbReference>
<protein>
    <submittedName>
        <fullName evidence="3">2-oxo-4-hydroxy-4-carboxy-5-ureidoimidazoline decarboxylase</fullName>
        <ecNumber evidence="3">4.1.1.97</ecNumber>
    </submittedName>
</protein>